<dbReference type="Gramene" id="Jr10_24340_p1">
    <property type="protein sequence ID" value="cds.Jr10_24340_p1"/>
    <property type="gene ID" value="Jr10_24340"/>
</dbReference>
<dbReference type="GO" id="GO:0097367">
    <property type="term" value="F:carbohydrate derivative binding"/>
    <property type="evidence" value="ECO:0007669"/>
    <property type="project" value="InterPro"/>
</dbReference>
<dbReference type="CDD" id="cd05014">
    <property type="entry name" value="SIS_Kpsf"/>
    <property type="match status" value="1"/>
</dbReference>
<dbReference type="Pfam" id="PF00571">
    <property type="entry name" value="CBS"/>
    <property type="match status" value="2"/>
</dbReference>
<dbReference type="GO" id="GO:0016853">
    <property type="term" value="F:isomerase activity"/>
    <property type="evidence" value="ECO:0007669"/>
    <property type="project" value="UniProtKB-KW"/>
</dbReference>
<evidence type="ECO:0000256" key="2">
    <source>
        <dbReference type="ARBA" id="ARBA00022737"/>
    </source>
</evidence>
<dbReference type="GO" id="GO:0005975">
    <property type="term" value="P:carbohydrate metabolic process"/>
    <property type="evidence" value="ECO:0007669"/>
    <property type="project" value="InterPro"/>
</dbReference>
<proteinExistence type="inferred from homology"/>
<gene>
    <name evidence="5" type="primary">LOC109021953</name>
</gene>
<dbReference type="FunCoup" id="A0A2I4HVU7">
    <property type="interactions" value="129"/>
</dbReference>
<dbReference type="NCBIfam" id="TIGR00393">
    <property type="entry name" value="kpsF"/>
    <property type="match status" value="1"/>
</dbReference>
<dbReference type="GeneID" id="109021953"/>
<dbReference type="Gene3D" id="3.40.50.10490">
    <property type="entry name" value="Glucose-6-phosphate isomerase like protein, domain 1"/>
    <property type="match status" value="1"/>
</dbReference>
<organism evidence="4 5">
    <name type="scientific">Juglans regia</name>
    <name type="common">English walnut</name>
    <dbReference type="NCBI Taxonomy" id="51240"/>
    <lineage>
        <taxon>Eukaryota</taxon>
        <taxon>Viridiplantae</taxon>
        <taxon>Streptophyta</taxon>
        <taxon>Embryophyta</taxon>
        <taxon>Tracheophyta</taxon>
        <taxon>Spermatophyta</taxon>
        <taxon>Magnoliopsida</taxon>
        <taxon>eudicotyledons</taxon>
        <taxon>Gunneridae</taxon>
        <taxon>Pentapetalae</taxon>
        <taxon>rosids</taxon>
        <taxon>fabids</taxon>
        <taxon>Fagales</taxon>
        <taxon>Juglandaceae</taxon>
        <taxon>Juglans</taxon>
    </lineage>
</organism>
<keyword evidence="4" id="KW-1185">Reference proteome</keyword>
<evidence type="ECO:0000256" key="1">
    <source>
        <dbReference type="ARBA" id="ARBA00008165"/>
    </source>
</evidence>
<dbReference type="SUPFAM" id="SSF53697">
    <property type="entry name" value="SIS domain"/>
    <property type="match status" value="1"/>
</dbReference>
<reference evidence="5" key="1">
    <citation type="submission" date="2025-08" db="UniProtKB">
        <authorList>
            <consortium name="RefSeq"/>
        </authorList>
    </citation>
    <scope>IDENTIFICATION</scope>
    <source>
        <tissue evidence="5">Leaves</tissue>
    </source>
</reference>
<dbReference type="InterPro" id="IPR004800">
    <property type="entry name" value="KdsD/KpsF-type"/>
</dbReference>
<dbReference type="OrthoDB" id="1872003at2759"/>
<accession>A0A2I4HVU7</accession>
<dbReference type="GO" id="GO:1901135">
    <property type="term" value="P:carbohydrate derivative metabolic process"/>
    <property type="evidence" value="ECO:0007669"/>
    <property type="project" value="InterPro"/>
</dbReference>
<dbReference type="RefSeq" id="XP_018860247.2">
    <property type="nucleotide sequence ID" value="XM_019004702.2"/>
</dbReference>
<dbReference type="PANTHER" id="PTHR47476:SF2">
    <property type="entry name" value="ARABINOSE 5-PHOSPHATE ISOMERASE-RELATED"/>
    <property type="match status" value="1"/>
</dbReference>
<keyword evidence="5" id="KW-0413">Isomerase</keyword>
<sequence length="397" mass="43177">MCTDSIQHTFICTATDKAYRCYYSEAVMTPTYNNNGDNLHSSLLMPSTSDLACPPETMGSLPQHSPSDNVPPHLRIDETTLLNLFKCQQKHLNFFFHNLSLPQTLSFARTLLSASGTIFFTGVGKSGFVANKISQTLVSLGIRSAFISPVDALHGDIGILTFRDVVVLFSKSGTTEELLRLVPCARAKGAYLASVTSVEGNALAAACDMNVHLPLERELCPFDLAPVTSTAIQMVFGDTVAIALMGARNLTKEEYAANHPAGRIGKSLIFKVKDVMKKQEELPVCREGDLIMDQLVELTSKGCGCLVVIDEEYHLIGTFTDGDLRRTLKASGEAIFKLTVGEMCNRMPRTIGPDSMAVEAMKRMEAPPSPVQFLPVVDYRNKLIGIVTLHGLVSAGI</sequence>
<name>A0A2I4HVU7_JUGRE</name>
<dbReference type="PANTHER" id="PTHR47476">
    <property type="match status" value="1"/>
</dbReference>
<dbReference type="CDD" id="cd04604">
    <property type="entry name" value="CBS_pair_SIS_assoc"/>
    <property type="match status" value="1"/>
</dbReference>
<dbReference type="Proteomes" id="UP000235220">
    <property type="component" value="Chromosome 10"/>
</dbReference>
<dbReference type="AlphaFoldDB" id="A0A2I4HVU7"/>
<dbReference type="Gene3D" id="3.10.580.10">
    <property type="entry name" value="CBS-domain"/>
    <property type="match status" value="1"/>
</dbReference>
<dbReference type="InterPro" id="IPR046348">
    <property type="entry name" value="SIS_dom_sf"/>
</dbReference>
<keyword evidence="2" id="KW-0677">Repeat</keyword>
<dbReference type="KEGG" id="jre:109021953"/>
<keyword evidence="3" id="KW-0129">CBS domain</keyword>
<dbReference type="Pfam" id="PF01380">
    <property type="entry name" value="SIS"/>
    <property type="match status" value="1"/>
</dbReference>
<dbReference type="STRING" id="51240.A0A2I4HVU7"/>
<comment type="similarity">
    <text evidence="1">Belongs to the SIS family. GutQ/KpsF subfamily.</text>
</comment>
<dbReference type="InterPro" id="IPR001347">
    <property type="entry name" value="SIS_dom"/>
</dbReference>
<dbReference type="InterPro" id="IPR000644">
    <property type="entry name" value="CBS_dom"/>
</dbReference>
<dbReference type="PROSITE" id="PS51371">
    <property type="entry name" value="CBS"/>
    <property type="match status" value="2"/>
</dbReference>
<evidence type="ECO:0000313" key="4">
    <source>
        <dbReference type="Proteomes" id="UP000235220"/>
    </source>
</evidence>
<dbReference type="InterPro" id="IPR046342">
    <property type="entry name" value="CBS_dom_sf"/>
</dbReference>
<evidence type="ECO:0000313" key="5">
    <source>
        <dbReference type="RefSeq" id="XP_018860247.2"/>
    </source>
</evidence>
<dbReference type="InterPro" id="IPR035474">
    <property type="entry name" value="SIS_Kpsf"/>
</dbReference>
<dbReference type="PROSITE" id="PS51464">
    <property type="entry name" value="SIS"/>
    <property type="match status" value="1"/>
</dbReference>
<protein>
    <submittedName>
        <fullName evidence="5">Probable arabinose 5-phosphate isomerase</fullName>
    </submittedName>
</protein>
<evidence type="ECO:0000256" key="3">
    <source>
        <dbReference type="ARBA" id="ARBA00023122"/>
    </source>
</evidence>